<accession>A0A2I1GI54</accession>
<keyword evidence="1" id="KW-1133">Transmembrane helix</keyword>
<sequence length="354" mass="41831">MSDNSVIEINDDADIDKINVDKIFTFDDGRHNGKPITMIEISPNENYLITYSKEDHSIVGWNVEDKDKVQLKFDQTVKINVDDKYESKIYVFLMIRNFFIVIGMVILVVSNITYITDIIDMYITDIIDMNNQDKKIALSFNKDTYPLYCTFNLKVVGYDIIWIYSTQTKNNKWKCKRFYGIPKGYYVISISKYDKVYLVSDDYIYEWNINTEKSVKIFVNNKDKNKIRTCDIRIFSNEKFNMYSSMAYKTDAYYTRLIVKMDFECETYVTNCNGTTIWGPTHHECSGACKAIEWDSAPDFYCLHTFRNFHHKDNPYVVAWKKDLCLWAYVFYDKIEFYEVDCSEDRNNPTCGSP</sequence>
<keyword evidence="1" id="KW-0472">Membrane</keyword>
<protein>
    <submittedName>
        <fullName evidence="2">Uncharacterized protein</fullName>
    </submittedName>
</protein>
<dbReference type="Proteomes" id="UP000234323">
    <property type="component" value="Unassembled WGS sequence"/>
</dbReference>
<dbReference type="InterPro" id="IPR036322">
    <property type="entry name" value="WD40_repeat_dom_sf"/>
</dbReference>
<keyword evidence="1" id="KW-0812">Transmembrane</keyword>
<dbReference type="VEuPathDB" id="FungiDB:RhiirFUN_023473"/>
<dbReference type="SUPFAM" id="SSF50978">
    <property type="entry name" value="WD40 repeat-like"/>
    <property type="match status" value="1"/>
</dbReference>
<name>A0A2I1GI54_9GLOM</name>
<reference evidence="2 3" key="1">
    <citation type="submission" date="2015-10" db="EMBL/GenBank/DDBJ databases">
        <title>Genome analyses suggest a sexual origin of heterokaryosis in a supposedly ancient asexual fungus.</title>
        <authorList>
            <person name="Ropars J."/>
            <person name="Sedzielewska K."/>
            <person name="Noel J."/>
            <person name="Charron P."/>
            <person name="Farinelli L."/>
            <person name="Marton T."/>
            <person name="Kruger M."/>
            <person name="Pelin A."/>
            <person name="Brachmann A."/>
            <person name="Corradi N."/>
        </authorList>
    </citation>
    <scope>NUCLEOTIDE SEQUENCE [LARGE SCALE GENOMIC DNA]</scope>
    <source>
        <strain evidence="2 3">A4</strain>
    </source>
</reference>
<evidence type="ECO:0000313" key="3">
    <source>
        <dbReference type="Proteomes" id="UP000234323"/>
    </source>
</evidence>
<comment type="caution">
    <text evidence="2">The sequence shown here is derived from an EMBL/GenBank/DDBJ whole genome shotgun (WGS) entry which is preliminary data.</text>
</comment>
<dbReference type="VEuPathDB" id="FungiDB:RhiirA1_461215"/>
<organism evidence="2 3">
    <name type="scientific">Rhizophagus irregularis</name>
    <dbReference type="NCBI Taxonomy" id="588596"/>
    <lineage>
        <taxon>Eukaryota</taxon>
        <taxon>Fungi</taxon>
        <taxon>Fungi incertae sedis</taxon>
        <taxon>Mucoromycota</taxon>
        <taxon>Glomeromycotina</taxon>
        <taxon>Glomeromycetes</taxon>
        <taxon>Glomerales</taxon>
        <taxon>Glomeraceae</taxon>
        <taxon>Rhizophagus</taxon>
    </lineage>
</organism>
<gene>
    <name evidence="2" type="ORF">RhiirA4_461145</name>
</gene>
<keyword evidence="3" id="KW-1185">Reference proteome</keyword>
<evidence type="ECO:0000313" key="2">
    <source>
        <dbReference type="EMBL" id="PKY46307.1"/>
    </source>
</evidence>
<proteinExistence type="predicted"/>
<dbReference type="EMBL" id="LLXI01000444">
    <property type="protein sequence ID" value="PKY46307.1"/>
    <property type="molecule type" value="Genomic_DNA"/>
</dbReference>
<feature type="transmembrane region" description="Helical" evidence="1">
    <location>
        <begin position="89"/>
        <end position="109"/>
    </location>
</feature>
<evidence type="ECO:0000256" key="1">
    <source>
        <dbReference type="SAM" id="Phobius"/>
    </source>
</evidence>
<dbReference type="AlphaFoldDB" id="A0A2I1GI54"/>